<keyword evidence="1" id="KW-0675">Receptor</keyword>
<evidence type="ECO:0000313" key="4">
    <source>
        <dbReference type="EMBL" id="CAF96218.1"/>
    </source>
</evidence>
<feature type="compositionally biased region" description="Polar residues" evidence="2">
    <location>
        <begin position="548"/>
        <end position="561"/>
    </location>
</feature>
<feature type="region of interest" description="Disordered" evidence="2">
    <location>
        <begin position="437"/>
        <end position="496"/>
    </location>
</feature>
<organism evidence="4">
    <name type="scientific">Tetraodon nigroviridis</name>
    <name type="common">Spotted green pufferfish</name>
    <name type="synonym">Chelonodon nigroviridis</name>
    <dbReference type="NCBI Taxonomy" id="99883"/>
    <lineage>
        <taxon>Eukaryota</taxon>
        <taxon>Metazoa</taxon>
        <taxon>Chordata</taxon>
        <taxon>Craniata</taxon>
        <taxon>Vertebrata</taxon>
        <taxon>Euteleostomi</taxon>
        <taxon>Actinopterygii</taxon>
        <taxon>Neopterygii</taxon>
        <taxon>Teleostei</taxon>
        <taxon>Neoteleostei</taxon>
        <taxon>Acanthomorphata</taxon>
        <taxon>Eupercaria</taxon>
        <taxon>Tetraodontiformes</taxon>
        <taxon>Tetradontoidea</taxon>
        <taxon>Tetraodontidae</taxon>
        <taxon>Tetraodon</taxon>
    </lineage>
</organism>
<dbReference type="PANTHER" id="PTHR12582:SF47">
    <property type="entry name" value="NETRIN RECEPTOR UNC-5"/>
    <property type="match status" value="1"/>
</dbReference>
<comment type="similarity">
    <text evidence="1">Belongs to the unc-5 family.</text>
</comment>
<feature type="region of interest" description="Disordered" evidence="2">
    <location>
        <begin position="38"/>
        <end position="423"/>
    </location>
</feature>
<comment type="subcellular location">
    <subcellularLocation>
        <location evidence="1">Cell membrane</location>
        <topology evidence="1">Single-pass type I membrane protein</topology>
    </subcellularLocation>
</comment>
<proteinExistence type="inferred from homology"/>
<dbReference type="GO" id="GO:0005042">
    <property type="term" value="F:netrin receptor activity"/>
    <property type="evidence" value="ECO:0007669"/>
    <property type="project" value="UniProtKB-UniRule"/>
</dbReference>
<feature type="compositionally biased region" description="Basic and acidic residues" evidence="2">
    <location>
        <begin position="123"/>
        <end position="132"/>
    </location>
</feature>
<dbReference type="Pfam" id="PF00791">
    <property type="entry name" value="ZU5"/>
    <property type="match status" value="1"/>
</dbReference>
<evidence type="ECO:0000256" key="2">
    <source>
        <dbReference type="SAM" id="MobiDB-lite"/>
    </source>
</evidence>
<reference evidence="4" key="1">
    <citation type="journal article" date="2004" name="Nature">
        <title>Genome duplication in the teleost fish Tetraodon nigroviridis reveals the early vertebrate proto-karyotype.</title>
        <authorList>
            <person name="Jaillon O."/>
            <person name="Aury J.-M."/>
            <person name="Brunet F."/>
            <person name="Petit J.-L."/>
            <person name="Stange-Thomann N."/>
            <person name="Mauceli E."/>
            <person name="Bouneau L."/>
            <person name="Fischer C."/>
            <person name="Ozouf-Costaz C."/>
            <person name="Bernot A."/>
            <person name="Nicaud S."/>
            <person name="Jaffe D."/>
            <person name="Fisher S."/>
            <person name="Lutfalla G."/>
            <person name="Dossat C."/>
            <person name="Segurens B."/>
            <person name="Dasilva C."/>
            <person name="Salanoubat M."/>
            <person name="Levy M."/>
            <person name="Boudet N."/>
            <person name="Castellano S."/>
            <person name="Anthouard V."/>
            <person name="Jubin C."/>
            <person name="Castelli V."/>
            <person name="Katinka M."/>
            <person name="Vacherie B."/>
            <person name="Biemont C."/>
            <person name="Skalli Z."/>
            <person name="Cattolico L."/>
            <person name="Poulain J."/>
            <person name="De Berardinis V."/>
            <person name="Cruaud C."/>
            <person name="Duprat S."/>
            <person name="Brottier P."/>
            <person name="Coutanceau J.-P."/>
            <person name="Gouzy J."/>
            <person name="Parra G."/>
            <person name="Lardier G."/>
            <person name="Chapple C."/>
            <person name="McKernan K.J."/>
            <person name="McEwan P."/>
            <person name="Bosak S."/>
            <person name="Kellis M."/>
            <person name="Volff J.-N."/>
            <person name="Guigo R."/>
            <person name="Zody M.C."/>
            <person name="Mesirov J."/>
            <person name="Lindblad-Toh K."/>
            <person name="Birren B."/>
            <person name="Nusbaum C."/>
            <person name="Kahn D."/>
            <person name="Robinson-Rechavi M."/>
            <person name="Laudet V."/>
            <person name="Schachter V."/>
            <person name="Quetier F."/>
            <person name="Saurin W."/>
            <person name="Scarpelli C."/>
            <person name="Wincker P."/>
            <person name="Lander E.S."/>
            <person name="Weissenbach J."/>
            <person name="Roest Crollius H."/>
        </authorList>
    </citation>
    <scope>NUCLEOTIDE SEQUENCE [LARGE SCALE GENOMIC DNA]</scope>
</reference>
<feature type="compositionally biased region" description="Polar residues" evidence="2">
    <location>
        <begin position="475"/>
        <end position="486"/>
    </location>
</feature>
<feature type="compositionally biased region" description="Polar residues" evidence="2">
    <location>
        <begin position="151"/>
        <end position="182"/>
    </location>
</feature>
<feature type="compositionally biased region" description="Polar residues" evidence="2">
    <location>
        <begin position="399"/>
        <end position="410"/>
    </location>
</feature>
<comment type="caution">
    <text evidence="4">The sequence shown here is derived from an EMBL/GenBank/DDBJ whole genome shotgun (WGS) entry which is preliminary data.</text>
</comment>
<dbReference type="PANTHER" id="PTHR12582">
    <property type="entry name" value="NETRIN RECEPTOR UNC5"/>
    <property type="match status" value="1"/>
</dbReference>
<dbReference type="FunFam" id="2.60.220.30:FF:000004">
    <property type="entry name" value="tight junction protein ZO-1 isoform X1"/>
    <property type="match status" value="1"/>
</dbReference>
<feature type="compositionally biased region" description="Pro residues" evidence="2">
    <location>
        <begin position="292"/>
        <end position="306"/>
    </location>
</feature>
<feature type="domain" description="ZU5" evidence="3">
    <location>
        <begin position="602"/>
        <end position="723"/>
    </location>
</feature>
<dbReference type="InterPro" id="IPR037936">
    <property type="entry name" value="UNC5A-D"/>
</dbReference>
<feature type="non-terminal residue" evidence="4">
    <location>
        <position position="1"/>
    </location>
</feature>
<keyword evidence="1" id="KW-0393">Immunoglobulin domain</keyword>
<dbReference type="GO" id="GO:0005886">
    <property type="term" value="C:plasma membrane"/>
    <property type="evidence" value="ECO:0007669"/>
    <property type="project" value="UniProtKB-SubCell"/>
</dbReference>
<dbReference type="InterPro" id="IPR000906">
    <property type="entry name" value="ZU5_dom"/>
</dbReference>
<dbReference type="PROSITE" id="PS51145">
    <property type="entry name" value="ZU5"/>
    <property type="match status" value="1"/>
</dbReference>
<dbReference type="AlphaFoldDB" id="Q4ST14"/>
<feature type="region of interest" description="Disordered" evidence="2">
    <location>
        <begin position="1"/>
        <end position="22"/>
    </location>
</feature>
<name>Q4ST14_TETNG</name>
<keyword evidence="1" id="KW-0217">Developmental protein</keyword>
<evidence type="ECO:0000256" key="1">
    <source>
        <dbReference type="RuleBase" id="RU367033"/>
    </source>
</evidence>
<accession>Q4ST14</accession>
<comment type="function">
    <text evidence="1">Receptor for netrin required for axon guidance. Mediates axon repulsion of neuronal growth cones in the developing nervous system upon ligand binding.</text>
</comment>
<feature type="compositionally biased region" description="Polar residues" evidence="2">
    <location>
        <begin position="275"/>
        <end position="288"/>
    </location>
</feature>
<sequence>KAEATAVPSIPQQPEPLTETVLPAVDVTVKTVGGVSPDEASAALRSQPSPIPEAGSLRRPTAELAPQTTTPEPLQSGRAGSEPKIFPKDPYSIDTTNTGRMTTAPHMKPMTYNPQQGYPSEQPYRDYDHPPSRYDISSADAGYLDPKYRNYDSSSPFENSMPQYDQQEWNPYNQPLSPSNSHGYGGQAPYGDGSDSLYTPPLRYDEPPPQQGFDGRPRYGKPTGAVRYEDPSPPAPGSELSYQDSHLGTYASSSRSSDHAGQRPPTTRHQHPNRRATNLSNTSPSLRTLTEYPPPLPKRPPRPPLWTLPSLPSPETRSQTTQPCGRSRSSPGSRCLRTNAPCRWIEPEMQASHQETRVPGPQKPQSSGADEIVRANNYDHDEDEDYYRKQLSFFDKLQSGPNKPQAQVPHSYSRPEPVEKPSLVEKKYEPVPQVTPSLAPVLLPKPAPEAKPGAREDTVQSNFLPHKSFPEKSPVNGTSEQPPTTHHYNRFAPKPFSTSAKPFARMFDSPKFNHSLLPNDKPESVPKVRASAGRSSSPLKPHIPPQPQNTDQDSGLDTFTRTLEPRPKHQHNNINAVPKAIPVSPSALDDDEDEDEGHTVVATARGIFNSNGGVLSSIETGVSIIIPQAAIPEGVEQEIYFKVCRDNSILPPLDKEKGETLLSPLVMCGPHGLKFLKPVGVRLPHCASMTPDADPKNWQNNSLPGDPNYLVGANCVSVLIDHF</sequence>
<feature type="compositionally biased region" description="Polar residues" evidence="2">
    <location>
        <begin position="240"/>
        <end position="255"/>
    </location>
</feature>
<dbReference type="Gene3D" id="2.60.220.30">
    <property type="match status" value="1"/>
</dbReference>
<gene>
    <name evidence="4" type="ORF">GSTENG00013170001</name>
</gene>
<dbReference type="KEGG" id="tng:GSTEN00013170G001"/>
<protein>
    <recommendedName>
        <fullName evidence="1">Netrin receptor UNC5</fullName>
    </recommendedName>
</protein>
<evidence type="ECO:0000259" key="3">
    <source>
        <dbReference type="PROSITE" id="PS51145"/>
    </source>
</evidence>
<reference evidence="4" key="2">
    <citation type="submission" date="2004-02" db="EMBL/GenBank/DDBJ databases">
        <authorList>
            <consortium name="Genoscope"/>
            <consortium name="Whitehead Institute Centre for Genome Research"/>
        </authorList>
    </citation>
    <scope>NUCLEOTIDE SEQUENCE</scope>
</reference>
<dbReference type="EMBL" id="CAAE01014327">
    <property type="protein sequence ID" value="CAF96218.1"/>
    <property type="molecule type" value="Genomic_DNA"/>
</dbReference>
<dbReference type="SMART" id="SM00218">
    <property type="entry name" value="ZU5"/>
    <property type="match status" value="1"/>
</dbReference>
<dbReference type="OrthoDB" id="418634at2759"/>
<feature type="compositionally biased region" description="Low complexity" evidence="2">
    <location>
        <begin position="323"/>
        <end position="337"/>
    </location>
</feature>
<feature type="region of interest" description="Disordered" evidence="2">
    <location>
        <begin position="509"/>
        <end position="593"/>
    </location>
</feature>